<keyword evidence="8" id="KW-1185">Reference proteome</keyword>
<keyword evidence="2" id="KW-0547">Nucleotide-binding</keyword>
<evidence type="ECO:0008006" key="9">
    <source>
        <dbReference type="Google" id="ProtNLM"/>
    </source>
</evidence>
<reference evidence="7" key="1">
    <citation type="journal article" date="2023" name="Plant Biotechnol. J.">
        <title>Chromosome-level wild Hevea brasiliensis genome provides new tools for genomic-assisted breeding and valuable loci to elevate rubber yield.</title>
        <authorList>
            <person name="Cheng H."/>
            <person name="Song X."/>
            <person name="Hu Y."/>
            <person name="Wu T."/>
            <person name="Yang Q."/>
            <person name="An Z."/>
            <person name="Feng S."/>
            <person name="Deng Z."/>
            <person name="Wu W."/>
            <person name="Zeng X."/>
            <person name="Tu M."/>
            <person name="Wang X."/>
            <person name="Huang H."/>
        </authorList>
    </citation>
    <scope>NUCLEOTIDE SEQUENCE</scope>
    <source>
        <strain evidence="7">MT/VB/25A 57/8</strain>
    </source>
</reference>
<dbReference type="SUPFAM" id="SSF52540">
    <property type="entry name" value="P-loop containing nucleoside triphosphate hydrolases"/>
    <property type="match status" value="1"/>
</dbReference>
<dbReference type="Pfam" id="PF23247">
    <property type="entry name" value="LRR_RPS2"/>
    <property type="match status" value="1"/>
</dbReference>
<dbReference type="InterPro" id="IPR050905">
    <property type="entry name" value="Plant_NBS-LRR"/>
</dbReference>
<dbReference type="InterPro" id="IPR057135">
    <property type="entry name" value="At4g27190-like_LRR"/>
</dbReference>
<dbReference type="InterPro" id="IPR027417">
    <property type="entry name" value="P-loop_NTPase"/>
</dbReference>
<dbReference type="Gene3D" id="3.80.10.10">
    <property type="entry name" value="Ribonuclease Inhibitor"/>
    <property type="match status" value="1"/>
</dbReference>
<dbReference type="Proteomes" id="UP001174677">
    <property type="component" value="Chromosome 1"/>
</dbReference>
<dbReference type="InterPro" id="IPR001611">
    <property type="entry name" value="Leu-rich_rpt"/>
</dbReference>
<gene>
    <name evidence="7" type="ORF">P3X46_001090</name>
</gene>
<comment type="similarity">
    <text evidence="1">Belongs to the disease resistance NB-LRR family.</text>
</comment>
<dbReference type="CDD" id="cd00882">
    <property type="entry name" value="Ras_like_GTPase"/>
    <property type="match status" value="1"/>
</dbReference>
<keyword evidence="3" id="KW-0611">Plant defense</keyword>
<protein>
    <recommendedName>
        <fullName evidence="9">NB-ARC domain-containing protein</fullName>
    </recommendedName>
</protein>
<dbReference type="PANTHER" id="PTHR33463:SF220">
    <property type="entry name" value="NB-ARC DOMAIN-CONTAINING PROTEIN"/>
    <property type="match status" value="1"/>
</dbReference>
<dbReference type="InterPro" id="IPR032675">
    <property type="entry name" value="LRR_dom_sf"/>
</dbReference>
<dbReference type="Pfam" id="PF13855">
    <property type="entry name" value="LRR_8"/>
    <property type="match status" value="1"/>
</dbReference>
<evidence type="ECO:0000313" key="7">
    <source>
        <dbReference type="EMBL" id="KAJ9189838.1"/>
    </source>
</evidence>
<dbReference type="SUPFAM" id="SSF52058">
    <property type="entry name" value="L domain-like"/>
    <property type="match status" value="1"/>
</dbReference>
<evidence type="ECO:0000256" key="3">
    <source>
        <dbReference type="ARBA" id="ARBA00022821"/>
    </source>
</evidence>
<comment type="caution">
    <text evidence="7">The sequence shown here is derived from an EMBL/GenBank/DDBJ whole genome shotgun (WGS) entry which is preliminary data.</text>
</comment>
<evidence type="ECO:0000256" key="2">
    <source>
        <dbReference type="ARBA" id="ARBA00022741"/>
    </source>
</evidence>
<evidence type="ECO:0000256" key="1">
    <source>
        <dbReference type="ARBA" id="ARBA00008894"/>
    </source>
</evidence>
<evidence type="ECO:0000259" key="5">
    <source>
        <dbReference type="Pfam" id="PF00931"/>
    </source>
</evidence>
<evidence type="ECO:0000256" key="4">
    <source>
        <dbReference type="ARBA" id="ARBA00022840"/>
    </source>
</evidence>
<dbReference type="InterPro" id="IPR042197">
    <property type="entry name" value="Apaf_helical"/>
</dbReference>
<evidence type="ECO:0000259" key="6">
    <source>
        <dbReference type="Pfam" id="PF23247"/>
    </source>
</evidence>
<feature type="domain" description="NB-ARC" evidence="5">
    <location>
        <begin position="44"/>
        <end position="211"/>
    </location>
</feature>
<dbReference type="EMBL" id="JARPOI010000001">
    <property type="protein sequence ID" value="KAJ9189838.1"/>
    <property type="molecule type" value="Genomic_DNA"/>
</dbReference>
<dbReference type="Pfam" id="PF00931">
    <property type="entry name" value="NB-ARC"/>
    <property type="match status" value="1"/>
</dbReference>
<name>A0ABQ9NDF6_HEVBR</name>
<dbReference type="InterPro" id="IPR002182">
    <property type="entry name" value="NB-ARC"/>
</dbReference>
<dbReference type="PANTHER" id="PTHR33463">
    <property type="entry name" value="NB-ARC DOMAIN-CONTAINING PROTEIN-RELATED"/>
    <property type="match status" value="1"/>
</dbReference>
<organism evidence="7 8">
    <name type="scientific">Hevea brasiliensis</name>
    <name type="common">Para rubber tree</name>
    <name type="synonym">Siphonia brasiliensis</name>
    <dbReference type="NCBI Taxonomy" id="3981"/>
    <lineage>
        <taxon>Eukaryota</taxon>
        <taxon>Viridiplantae</taxon>
        <taxon>Streptophyta</taxon>
        <taxon>Embryophyta</taxon>
        <taxon>Tracheophyta</taxon>
        <taxon>Spermatophyta</taxon>
        <taxon>Magnoliopsida</taxon>
        <taxon>eudicotyledons</taxon>
        <taxon>Gunneridae</taxon>
        <taxon>Pentapetalae</taxon>
        <taxon>rosids</taxon>
        <taxon>fabids</taxon>
        <taxon>Malpighiales</taxon>
        <taxon>Euphorbiaceae</taxon>
        <taxon>Crotonoideae</taxon>
        <taxon>Micrandreae</taxon>
        <taxon>Hevea</taxon>
    </lineage>
</organism>
<keyword evidence="4" id="KW-0067">ATP-binding</keyword>
<dbReference type="Gene3D" id="3.40.50.300">
    <property type="entry name" value="P-loop containing nucleotide triphosphate hydrolases"/>
    <property type="match status" value="1"/>
</dbReference>
<proteinExistence type="inferred from homology"/>
<dbReference type="PRINTS" id="PR00364">
    <property type="entry name" value="DISEASERSIST"/>
</dbReference>
<dbReference type="Gene3D" id="1.10.8.430">
    <property type="entry name" value="Helical domain of apoptotic protease-activating factors"/>
    <property type="match status" value="1"/>
</dbReference>
<sequence>MGNVFSISISISPGDLGGLWQWIAGRACRVEGRGRPSEPTVGLENMLDKVWSCLIQEHVGIIGLYGMGGVGKTTLLTQINNRFINTSRDFDVVIWVTVSKDLRLEKFQDEIGEKIGFFDEKWHTKRIDEKAVDIYNVLRKKKFVLLLDDVWERVNLIRLGVPFPDGQNSSKVVFTTRSETVCSLMDAQKKIKVETLEWEEAWKLFRDKVGEDILGIHPDIPHLAQAVARECDGLPIALITIARAMACKKTPQEWSHGLEVLRKSASELQDYKIDKDDLIDYWNCDVFWNDFDHNGGSTSPTEGFNSITTRLLKDEIPSARNEGYEIIGTLGRACLLEDEGKYVKIHDVIRDMALWIASECAEQKEHFLVQAGAQLIKTPKADEWVGASRMSLMANSFKDLPESPSCPRLLTLFLCHNHDLSMINGDFFQFMDALAVLDLSETRIEELPLGISRLISLQYLNLSNTWLRRLSFELKGLKKLKYLNLESNGHLKMIPGQVISNLSSLQVLRMLRCGSHLYEKAGDNILSDGNLQIEELRCLENLNELSFTINYASILQSFLNAHRLQNCTKALLLMCFDSPKSINISSLANMRHLGVLEILANPNLEELHVDFAVQGTSQVPSMISTRKCFDSLRQVLVYKCDRLRELTWLILAPNLENLRVISNHNMEEIFSTRKIIELLIRSRNSTPFTKLEFLELRKLPKLKSMCWNALPFPFLRKMKVYKCPMLKKLPLNSDNAKGCKFVIEAEAQWWEHLKWEDDATKAAFLPHFTHYTIR</sequence>
<evidence type="ECO:0000313" key="8">
    <source>
        <dbReference type="Proteomes" id="UP001174677"/>
    </source>
</evidence>
<accession>A0ABQ9NDF6</accession>
<feature type="domain" description="Disease resistance protein At4g27190-like leucine-rich repeats" evidence="6">
    <location>
        <begin position="625"/>
        <end position="729"/>
    </location>
</feature>